<sequence length="123" mass="13640">MAPPQKETIGENRQRMQDIDKLGEFSSLNAFPSLEKIDSDDTDVSSGKRKDEQFEQDSKYELTNITSSFEENERKKELKGALGNRKIDDTGNSGVRSFDGQDVGNTASKGIPGCHAITKRSHC</sequence>
<feature type="region of interest" description="Disordered" evidence="1">
    <location>
        <begin position="1"/>
        <end position="113"/>
    </location>
</feature>
<protein>
    <submittedName>
        <fullName evidence="2">Uncharacterized protein</fullName>
    </submittedName>
</protein>
<comment type="caution">
    <text evidence="2">The sequence shown here is derived from an EMBL/GenBank/DDBJ whole genome shotgun (WGS) entry which is preliminary data.</text>
</comment>
<reference evidence="3" key="1">
    <citation type="submission" date="2017-01" db="EMBL/GenBank/DDBJ databases">
        <authorList>
            <person name="Wang Y."/>
            <person name="White M."/>
            <person name="Kvist S."/>
            <person name="Moncalvo J.-M."/>
        </authorList>
    </citation>
    <scope>NUCLEOTIDE SEQUENCE [LARGE SCALE GENOMIC DNA]</scope>
    <source>
        <strain evidence="3">COL-18-3</strain>
    </source>
</reference>
<feature type="compositionally biased region" description="Basic and acidic residues" evidence="1">
    <location>
        <begin position="71"/>
        <end position="89"/>
    </location>
</feature>
<feature type="compositionally biased region" description="Basic and acidic residues" evidence="1">
    <location>
        <begin position="8"/>
        <end position="23"/>
    </location>
</feature>
<evidence type="ECO:0000313" key="2">
    <source>
        <dbReference type="EMBL" id="OMH85584.1"/>
    </source>
</evidence>
<accession>A0A1R1PXB6</accession>
<evidence type="ECO:0000313" key="3">
    <source>
        <dbReference type="Proteomes" id="UP000188320"/>
    </source>
</evidence>
<name>A0A1R1PXB6_ZANCU</name>
<keyword evidence="3" id="KW-1185">Reference proteome</keyword>
<proteinExistence type="predicted"/>
<dbReference type="EMBL" id="LSSK01000071">
    <property type="protein sequence ID" value="OMH85584.1"/>
    <property type="molecule type" value="Genomic_DNA"/>
</dbReference>
<dbReference type="AlphaFoldDB" id="A0A1R1PXB6"/>
<feature type="compositionally biased region" description="Basic and acidic residues" evidence="1">
    <location>
        <begin position="46"/>
        <end position="60"/>
    </location>
</feature>
<evidence type="ECO:0000256" key="1">
    <source>
        <dbReference type="SAM" id="MobiDB-lite"/>
    </source>
</evidence>
<dbReference type="Proteomes" id="UP000188320">
    <property type="component" value="Unassembled WGS sequence"/>
</dbReference>
<organism evidence="2 3">
    <name type="scientific">Zancudomyces culisetae</name>
    <name type="common">Gut fungus</name>
    <name type="synonym">Smittium culisetae</name>
    <dbReference type="NCBI Taxonomy" id="1213189"/>
    <lineage>
        <taxon>Eukaryota</taxon>
        <taxon>Fungi</taxon>
        <taxon>Fungi incertae sedis</taxon>
        <taxon>Zoopagomycota</taxon>
        <taxon>Kickxellomycotina</taxon>
        <taxon>Harpellomycetes</taxon>
        <taxon>Harpellales</taxon>
        <taxon>Legeriomycetaceae</taxon>
        <taxon>Zancudomyces</taxon>
    </lineage>
</organism>
<gene>
    <name evidence="2" type="ORF">AX774_g872</name>
</gene>